<keyword evidence="2" id="KW-0808">Transferase</keyword>
<evidence type="ECO:0000256" key="5">
    <source>
        <dbReference type="ARBA" id="ARBA00023315"/>
    </source>
</evidence>
<dbReference type="InterPro" id="IPR016181">
    <property type="entry name" value="Acyl_CoA_acyltransferase"/>
</dbReference>
<evidence type="ECO:0000313" key="7">
    <source>
        <dbReference type="EMBL" id="KRN22012.1"/>
    </source>
</evidence>
<keyword evidence="6" id="KW-0961">Cell wall biogenesis/degradation</keyword>
<keyword evidence="8" id="KW-1185">Reference proteome</keyword>
<evidence type="ECO:0000256" key="3">
    <source>
        <dbReference type="ARBA" id="ARBA00022960"/>
    </source>
</evidence>
<dbReference type="Pfam" id="PF02388">
    <property type="entry name" value="FemAB"/>
    <property type="match status" value="2"/>
</dbReference>
<dbReference type="PATRIC" id="fig|1423730.4.peg.2048"/>
<dbReference type="PANTHER" id="PTHR36174">
    <property type="entry name" value="LIPID II:GLYCINE GLYCYLTRANSFERASE"/>
    <property type="match status" value="1"/>
</dbReference>
<dbReference type="STRING" id="1423730.FC75_GL001969"/>
<dbReference type="GO" id="GO:0008360">
    <property type="term" value="P:regulation of cell shape"/>
    <property type="evidence" value="ECO:0007669"/>
    <property type="project" value="UniProtKB-KW"/>
</dbReference>
<keyword evidence="5" id="KW-0012">Acyltransferase</keyword>
<proteinExistence type="inferred from homology"/>
<reference evidence="7 8" key="1">
    <citation type="journal article" date="2015" name="Genome Announc.">
        <title>Expanding the biotechnology potential of lactobacilli through comparative genomics of 213 strains and associated genera.</title>
        <authorList>
            <person name="Sun Z."/>
            <person name="Harris H.M."/>
            <person name="McCann A."/>
            <person name="Guo C."/>
            <person name="Argimon S."/>
            <person name="Zhang W."/>
            <person name="Yang X."/>
            <person name="Jeffery I.B."/>
            <person name="Cooney J.C."/>
            <person name="Kagawa T.F."/>
            <person name="Liu W."/>
            <person name="Song Y."/>
            <person name="Salvetti E."/>
            <person name="Wrobel A."/>
            <person name="Rasinkangas P."/>
            <person name="Parkhill J."/>
            <person name="Rea M.C."/>
            <person name="O'Sullivan O."/>
            <person name="Ritari J."/>
            <person name="Douillard F.P."/>
            <person name="Paul Ross R."/>
            <person name="Yang R."/>
            <person name="Briner A.E."/>
            <person name="Felis G.E."/>
            <person name="de Vos W.M."/>
            <person name="Barrangou R."/>
            <person name="Klaenhammer T.R."/>
            <person name="Caufield P.W."/>
            <person name="Cui Y."/>
            <person name="Zhang H."/>
            <person name="O'Toole P.W."/>
        </authorList>
    </citation>
    <scope>NUCLEOTIDE SEQUENCE [LARGE SCALE GENOMIC DNA]</scope>
    <source>
        <strain evidence="7 8">DSM 22697</strain>
    </source>
</reference>
<dbReference type="PANTHER" id="PTHR36174:SF1">
    <property type="entry name" value="LIPID II:GLYCINE GLYCYLTRANSFERASE"/>
    <property type="match status" value="1"/>
</dbReference>
<dbReference type="GO" id="GO:0009252">
    <property type="term" value="P:peptidoglycan biosynthetic process"/>
    <property type="evidence" value="ECO:0007669"/>
    <property type="project" value="UniProtKB-KW"/>
</dbReference>
<dbReference type="Proteomes" id="UP000050865">
    <property type="component" value="Unassembled WGS sequence"/>
</dbReference>
<gene>
    <name evidence="7" type="ORF">FC75_GL001969</name>
</gene>
<keyword evidence="3" id="KW-0133">Cell shape</keyword>
<dbReference type="PROSITE" id="PS51191">
    <property type="entry name" value="FEMABX"/>
    <property type="match status" value="1"/>
</dbReference>
<evidence type="ECO:0000256" key="2">
    <source>
        <dbReference type="ARBA" id="ARBA00022679"/>
    </source>
</evidence>
<organism evidence="7 8">
    <name type="scientific">Lacticaseibacillus camelliae DSM 22697 = JCM 13995</name>
    <dbReference type="NCBI Taxonomy" id="1423730"/>
    <lineage>
        <taxon>Bacteria</taxon>
        <taxon>Bacillati</taxon>
        <taxon>Bacillota</taxon>
        <taxon>Bacilli</taxon>
        <taxon>Lactobacillales</taxon>
        <taxon>Lactobacillaceae</taxon>
        <taxon>Lacticaseibacillus</taxon>
    </lineage>
</organism>
<keyword evidence="4" id="KW-0573">Peptidoglycan synthesis</keyword>
<protein>
    <recommendedName>
        <fullName evidence="9">Methicillin resistance protein</fullName>
    </recommendedName>
</protein>
<dbReference type="InterPro" id="IPR050644">
    <property type="entry name" value="PG_Glycine_Bridge_Synth"/>
</dbReference>
<sequence>MPIVDLNNAEDVARYEKFVEDAPYTSVTQSVAWSKVKNNWSPLYAYLEKDGEITAGMSILTVTDKAGNTFAYCSKGPVCDPTDIDTIDALVQEALPELKKRNAFLLRMDPELDYTDELNAAFQAHGYVTRNRKFHGNHDTIQPRFNIVLDIKDKDIDGVMATMTGKTRTKIRHAMRSGVEVEVGDGEKLMPEFFEAYKTMSEIHGITYRPLAYFDRMSEAFAGKDQMKVFIARVDGQLQASAIAFAFGDKVWHMYGGSMRIKNSLMIPYLLQYEMINWACQEGKAKYDMGGVWGLDNDDGLYRFKHPFAPDTPVHEYIGELDYVMDQAAYNEFTKE</sequence>
<dbReference type="RefSeq" id="WP_054663944.1">
    <property type="nucleotide sequence ID" value="NZ_AYZJ01000037.1"/>
</dbReference>
<dbReference type="GO" id="GO:0071555">
    <property type="term" value="P:cell wall organization"/>
    <property type="evidence" value="ECO:0007669"/>
    <property type="project" value="UniProtKB-KW"/>
</dbReference>
<accession>A0A0R2FA37</accession>
<dbReference type="AlphaFoldDB" id="A0A0R2FA37"/>
<evidence type="ECO:0000313" key="8">
    <source>
        <dbReference type="Proteomes" id="UP000050865"/>
    </source>
</evidence>
<dbReference type="GO" id="GO:0016755">
    <property type="term" value="F:aminoacyltransferase activity"/>
    <property type="evidence" value="ECO:0007669"/>
    <property type="project" value="InterPro"/>
</dbReference>
<comment type="caution">
    <text evidence="7">The sequence shown here is derived from an EMBL/GenBank/DDBJ whole genome shotgun (WGS) entry which is preliminary data.</text>
</comment>
<dbReference type="OrthoDB" id="9785911at2"/>
<evidence type="ECO:0008006" key="9">
    <source>
        <dbReference type="Google" id="ProtNLM"/>
    </source>
</evidence>
<evidence type="ECO:0000256" key="4">
    <source>
        <dbReference type="ARBA" id="ARBA00022984"/>
    </source>
</evidence>
<dbReference type="InterPro" id="IPR003447">
    <property type="entry name" value="FEMABX"/>
</dbReference>
<dbReference type="EMBL" id="AYZJ01000037">
    <property type="protein sequence ID" value="KRN22012.1"/>
    <property type="molecule type" value="Genomic_DNA"/>
</dbReference>
<name>A0A0R2FA37_9LACO</name>
<evidence type="ECO:0000256" key="1">
    <source>
        <dbReference type="ARBA" id="ARBA00009943"/>
    </source>
</evidence>
<dbReference type="Gene3D" id="3.40.630.30">
    <property type="match status" value="2"/>
</dbReference>
<dbReference type="SUPFAM" id="SSF55729">
    <property type="entry name" value="Acyl-CoA N-acyltransferases (Nat)"/>
    <property type="match status" value="2"/>
</dbReference>
<comment type="similarity">
    <text evidence="1">Belongs to the FemABX family.</text>
</comment>
<evidence type="ECO:0000256" key="6">
    <source>
        <dbReference type="ARBA" id="ARBA00023316"/>
    </source>
</evidence>